<comment type="caution">
    <text evidence="1">The sequence shown here is derived from an EMBL/GenBank/DDBJ whole genome shotgun (WGS) entry which is preliminary data.</text>
</comment>
<gene>
    <name evidence="1" type="ORF">H5410_009444</name>
</gene>
<dbReference type="Proteomes" id="UP000824120">
    <property type="component" value="Chromosome 2"/>
</dbReference>
<sequence>MACESCSKNSNVIAWQNDQHGRDTGSVFILWFLTSLLYLSHIKQLIAAQGNGSAKQLPDSLFFSYISN</sequence>
<organism evidence="1 2">
    <name type="scientific">Solanum commersonii</name>
    <name type="common">Commerson's wild potato</name>
    <name type="synonym">Commerson's nightshade</name>
    <dbReference type="NCBI Taxonomy" id="4109"/>
    <lineage>
        <taxon>Eukaryota</taxon>
        <taxon>Viridiplantae</taxon>
        <taxon>Streptophyta</taxon>
        <taxon>Embryophyta</taxon>
        <taxon>Tracheophyta</taxon>
        <taxon>Spermatophyta</taxon>
        <taxon>Magnoliopsida</taxon>
        <taxon>eudicotyledons</taxon>
        <taxon>Gunneridae</taxon>
        <taxon>Pentapetalae</taxon>
        <taxon>asterids</taxon>
        <taxon>lamiids</taxon>
        <taxon>Solanales</taxon>
        <taxon>Solanaceae</taxon>
        <taxon>Solanoideae</taxon>
        <taxon>Solaneae</taxon>
        <taxon>Solanum</taxon>
    </lineage>
</organism>
<evidence type="ECO:0000313" key="2">
    <source>
        <dbReference type="Proteomes" id="UP000824120"/>
    </source>
</evidence>
<dbReference type="AlphaFoldDB" id="A0A9J6AJK4"/>
<reference evidence="1 2" key="1">
    <citation type="submission" date="2020-09" db="EMBL/GenBank/DDBJ databases">
        <title>De no assembly of potato wild relative species, Solanum commersonii.</title>
        <authorList>
            <person name="Cho K."/>
        </authorList>
    </citation>
    <scope>NUCLEOTIDE SEQUENCE [LARGE SCALE GENOMIC DNA]</scope>
    <source>
        <strain evidence="1">LZ3.2</strain>
        <tissue evidence="1">Leaf</tissue>
    </source>
</reference>
<name>A0A9J6AJK4_SOLCO</name>
<accession>A0A9J6AJK4</accession>
<keyword evidence="2" id="KW-1185">Reference proteome</keyword>
<dbReference type="EMBL" id="JACXVP010000002">
    <property type="protein sequence ID" value="KAG5624226.1"/>
    <property type="molecule type" value="Genomic_DNA"/>
</dbReference>
<evidence type="ECO:0000313" key="1">
    <source>
        <dbReference type="EMBL" id="KAG5624226.1"/>
    </source>
</evidence>
<proteinExistence type="predicted"/>
<protein>
    <submittedName>
        <fullName evidence="1">Uncharacterized protein</fullName>
    </submittedName>
</protein>